<evidence type="ECO:0000313" key="1">
    <source>
        <dbReference type="EMBL" id="KPJ48865.1"/>
    </source>
</evidence>
<reference evidence="1 2" key="1">
    <citation type="journal article" date="2015" name="Microbiome">
        <title>Genomic resolution of linkages in carbon, nitrogen, and sulfur cycling among widespread estuary sediment bacteria.</title>
        <authorList>
            <person name="Baker B.J."/>
            <person name="Lazar C.S."/>
            <person name="Teske A.P."/>
            <person name="Dick G.J."/>
        </authorList>
    </citation>
    <scope>NUCLEOTIDE SEQUENCE [LARGE SCALE GENOMIC DNA]</scope>
    <source>
        <strain evidence="1">DG_26</strain>
    </source>
</reference>
<proteinExistence type="predicted"/>
<sequence>ENGGEKTNGCAKCETLNDAPAEVGFCGCERRRGILQIFFSDNLATSSRHGVKAEKSQCKIVLDGAFVQNWHRFPLTKKGQIPELP</sequence>
<dbReference type="AlphaFoldDB" id="A0A0S7WFF5"/>
<gene>
    <name evidence="1" type="ORF">AMJ40_06760</name>
</gene>
<evidence type="ECO:0000313" key="2">
    <source>
        <dbReference type="Proteomes" id="UP000051124"/>
    </source>
</evidence>
<accession>A0A0S7WFF5</accession>
<protein>
    <submittedName>
        <fullName evidence="1">Uncharacterized protein</fullName>
    </submittedName>
</protein>
<dbReference type="EMBL" id="LIZT01000090">
    <property type="protein sequence ID" value="KPJ48865.1"/>
    <property type="molecule type" value="Genomic_DNA"/>
</dbReference>
<feature type="non-terminal residue" evidence="1">
    <location>
        <position position="1"/>
    </location>
</feature>
<dbReference type="Proteomes" id="UP000051124">
    <property type="component" value="Unassembled WGS sequence"/>
</dbReference>
<comment type="caution">
    <text evidence="1">The sequence shown here is derived from an EMBL/GenBank/DDBJ whole genome shotgun (WGS) entry which is preliminary data.</text>
</comment>
<organism evidence="1 2">
    <name type="scientific">candidate division TA06 bacterium DG_26</name>
    <dbReference type="NCBI Taxonomy" id="1703771"/>
    <lineage>
        <taxon>Bacteria</taxon>
        <taxon>Bacteria division TA06</taxon>
    </lineage>
</organism>
<name>A0A0S7WFF5_UNCT6</name>